<evidence type="ECO:0000313" key="3">
    <source>
        <dbReference type="WBParaSite" id="SSLN_0000792801-mRNA-1"/>
    </source>
</evidence>
<dbReference type="EMBL" id="UYSU01034238">
    <property type="protein sequence ID" value="VDL94023.1"/>
    <property type="molecule type" value="Genomic_DNA"/>
</dbReference>
<gene>
    <name evidence="1" type="ORF">SSLN_LOCUS7638</name>
</gene>
<evidence type="ECO:0000313" key="1">
    <source>
        <dbReference type="EMBL" id="VDL94023.1"/>
    </source>
</evidence>
<dbReference type="WBParaSite" id="SSLN_0000792801-mRNA-1">
    <property type="protein sequence ID" value="SSLN_0000792801-mRNA-1"/>
    <property type="gene ID" value="SSLN_0000792801"/>
</dbReference>
<organism evidence="3">
    <name type="scientific">Schistocephalus solidus</name>
    <name type="common">Tapeworm</name>
    <dbReference type="NCBI Taxonomy" id="70667"/>
    <lineage>
        <taxon>Eukaryota</taxon>
        <taxon>Metazoa</taxon>
        <taxon>Spiralia</taxon>
        <taxon>Lophotrochozoa</taxon>
        <taxon>Platyhelminthes</taxon>
        <taxon>Cestoda</taxon>
        <taxon>Eucestoda</taxon>
        <taxon>Diphyllobothriidea</taxon>
        <taxon>Diphyllobothriidae</taxon>
        <taxon>Schistocephalus</taxon>
    </lineage>
</organism>
<evidence type="ECO:0000313" key="2">
    <source>
        <dbReference type="Proteomes" id="UP000275846"/>
    </source>
</evidence>
<proteinExistence type="predicted"/>
<accession>A0A183STU0</accession>
<reference evidence="1 2" key="2">
    <citation type="submission" date="2018-11" db="EMBL/GenBank/DDBJ databases">
        <authorList>
            <consortium name="Pathogen Informatics"/>
        </authorList>
    </citation>
    <scope>NUCLEOTIDE SEQUENCE [LARGE SCALE GENOMIC DNA]</scope>
    <source>
        <strain evidence="1 2">NST_G2</strain>
    </source>
</reference>
<reference evidence="3" key="1">
    <citation type="submission" date="2016-06" db="UniProtKB">
        <authorList>
            <consortium name="WormBaseParasite"/>
        </authorList>
    </citation>
    <scope>IDENTIFICATION</scope>
</reference>
<keyword evidence="2" id="KW-1185">Reference proteome</keyword>
<dbReference type="Proteomes" id="UP000275846">
    <property type="component" value="Unassembled WGS sequence"/>
</dbReference>
<sequence length="113" mass="12623">MPMVINDSLFIHDDSALMRFWFDGRHAGHYQLMMGSCWNPKHQANKPRVSAIASTSQLLPGTRTFACIDNLINCVGCLHDDCSAFWLTDTGIGNIVHVLRASQGPNYFGRLLD</sequence>
<protein>
    <submittedName>
        <fullName evidence="3">DUF1963 domain-containing protein</fullName>
    </submittedName>
</protein>
<dbReference type="AlphaFoldDB" id="A0A183STU0"/>
<name>A0A183STU0_SCHSO</name>
<dbReference type="OrthoDB" id="6320562at2759"/>